<comment type="similarity">
    <text evidence="2">Belongs to the aconitase/IPM isomerase family.</text>
</comment>
<evidence type="ECO:0000256" key="3">
    <source>
        <dbReference type="ARBA" id="ARBA00022723"/>
    </source>
</evidence>
<evidence type="ECO:0000256" key="1">
    <source>
        <dbReference type="ARBA" id="ARBA00001966"/>
    </source>
</evidence>
<dbReference type="InterPro" id="IPR006249">
    <property type="entry name" value="Aconitase/IRP2"/>
</dbReference>
<feature type="domain" description="Aconitase A/isopropylmalate dehydratase small subunit swivel" evidence="8">
    <location>
        <begin position="593"/>
        <end position="676"/>
    </location>
</feature>
<dbReference type="PROSITE" id="PS01244">
    <property type="entry name" value="ACONITASE_2"/>
    <property type="match status" value="1"/>
</dbReference>
<dbReference type="InterPro" id="IPR036008">
    <property type="entry name" value="Aconitase_4Fe-4S_dom"/>
</dbReference>
<dbReference type="InterPro" id="IPR000573">
    <property type="entry name" value="AconitaseA/IPMdHydase_ssu_swvl"/>
</dbReference>
<dbReference type="InterPro" id="IPR015931">
    <property type="entry name" value="Acnase/IPM_dHydase_lsu_aba_1/3"/>
</dbReference>
<protein>
    <submittedName>
        <fullName evidence="9">Aconitate hydratase A</fullName>
    </submittedName>
</protein>
<dbReference type="Gene3D" id="3.40.1060.10">
    <property type="entry name" value="Aconitase, Domain 2"/>
    <property type="match status" value="1"/>
</dbReference>
<dbReference type="InterPro" id="IPR015928">
    <property type="entry name" value="Aconitase/3IPM_dehydase_swvl"/>
</dbReference>
<evidence type="ECO:0000256" key="2">
    <source>
        <dbReference type="ARBA" id="ARBA00007185"/>
    </source>
</evidence>
<dbReference type="InterPro" id="IPR001030">
    <property type="entry name" value="Acoase/IPM_deHydtase_lsu_aba"/>
</dbReference>
<name>A0AA35TCF0_GEOBA</name>
<evidence type="ECO:0000259" key="8">
    <source>
        <dbReference type="Pfam" id="PF00694"/>
    </source>
</evidence>
<keyword evidence="5" id="KW-0411">Iron-sulfur</keyword>
<dbReference type="Gene3D" id="6.10.190.10">
    <property type="match status" value="1"/>
</dbReference>
<dbReference type="PRINTS" id="PR00415">
    <property type="entry name" value="ACONITASE"/>
</dbReference>
<dbReference type="SUPFAM" id="SSF53732">
    <property type="entry name" value="Aconitase iron-sulfur domain"/>
    <property type="match status" value="1"/>
</dbReference>
<evidence type="ECO:0000256" key="5">
    <source>
        <dbReference type="ARBA" id="ARBA00023014"/>
    </source>
</evidence>
<keyword evidence="4" id="KW-0408">Iron</keyword>
<dbReference type="Proteomes" id="UP001174909">
    <property type="component" value="Unassembled WGS sequence"/>
</dbReference>
<feature type="domain" description="Aconitase/3-isopropylmalate dehydratase large subunit alpha/beta/alpha" evidence="7">
    <location>
        <begin position="24"/>
        <end position="298"/>
    </location>
</feature>
<dbReference type="Pfam" id="PF00330">
    <property type="entry name" value="Aconitase"/>
    <property type="match status" value="1"/>
</dbReference>
<dbReference type="GO" id="GO:0051536">
    <property type="term" value="F:iron-sulfur cluster binding"/>
    <property type="evidence" value="ECO:0007669"/>
    <property type="project" value="UniProtKB-KW"/>
</dbReference>
<dbReference type="Pfam" id="PF00694">
    <property type="entry name" value="Aconitase_C"/>
    <property type="match status" value="1"/>
</dbReference>
<sequence length="727" mass="78555">MGLRLPARTSSALRAGVPETAGKEEIPFKPARVVMQDFTGVPAVVDLAVMRDAVADLGGDPEKVNPLIPVDLVIDHSVQVDYYGIREALAMNAAREFERNRERYEFLRWGQESFDNFRVVPPATGIVHQVNLEYLAQVVQEQDGAFYPDSLVGTDSHTTMINGLGVLGWGVGGIEAEAVMLGQPIYMLLPQVVGVKLTGELPTGTTATDLVLTVVQMLRAHGVVGKFVEFYGPGLSELSLADRATLANMAPEYGATMGIFPVDEETLAYLALTGRKKAVVERVRAYMEAQGMFYHAEDRVALKDMPTAFAASLVDRFEVEDSGKKVAVELGEQGAVELNHGAVLIAAITSCTNTSNPSAMVGAGLLARNAAERGLAVPAYVKTSLAPGSRVVSRYLDAAGLTESLEALGFHTVGYGCTTCIGNSVPLPEEIAAAVADNDLVVCSVLSGNRNFEGRVHAVTKANFLASPPLVVAYALAGRATIDFEREPLGQDQEGREVFLRDIWPSQDQIRDAVARSLTPKMFEEEYGNAFSQNETWNAIPVPKGTRYAWAEESTRSSQSKAQRVLAKLGDSVTTDHISPAGAIAVGSPGGEYLTDRGVERKDWNSYGSRRGNHEVMMRGTFANIRIRNELVPGVEGGLTRHLPSGEQTTMYEAAMRYIEEGVPSIVIAGKEYGVGFEPRLGSQRSLSARRQGRNRRELRAHPPLEPDWDGHSAAAISPAKIATRWG</sequence>
<dbReference type="Gene3D" id="3.30.499.10">
    <property type="entry name" value="Aconitase, domain 3"/>
    <property type="match status" value="2"/>
</dbReference>
<comment type="caution">
    <text evidence="9">The sequence shown here is derived from an EMBL/GenBank/DDBJ whole genome shotgun (WGS) entry which is preliminary data.</text>
</comment>
<organism evidence="9 10">
    <name type="scientific">Geodia barretti</name>
    <name type="common">Barrett's horny sponge</name>
    <dbReference type="NCBI Taxonomy" id="519541"/>
    <lineage>
        <taxon>Eukaryota</taxon>
        <taxon>Metazoa</taxon>
        <taxon>Porifera</taxon>
        <taxon>Demospongiae</taxon>
        <taxon>Heteroscleromorpha</taxon>
        <taxon>Tetractinellida</taxon>
        <taxon>Astrophorina</taxon>
        <taxon>Geodiidae</taxon>
        <taxon>Geodia</taxon>
    </lineage>
</organism>
<evidence type="ECO:0000256" key="6">
    <source>
        <dbReference type="SAM" id="MobiDB-lite"/>
    </source>
</evidence>
<evidence type="ECO:0000313" key="9">
    <source>
        <dbReference type="EMBL" id="CAI8045740.1"/>
    </source>
</evidence>
<dbReference type="Gene3D" id="3.20.19.10">
    <property type="entry name" value="Aconitase, domain 4"/>
    <property type="match status" value="1"/>
</dbReference>
<dbReference type="CDD" id="cd01586">
    <property type="entry name" value="AcnA_IRP"/>
    <property type="match status" value="1"/>
</dbReference>
<dbReference type="InterPro" id="IPR018136">
    <property type="entry name" value="Aconitase_4Fe-4S_BS"/>
</dbReference>
<dbReference type="GO" id="GO:0046872">
    <property type="term" value="F:metal ion binding"/>
    <property type="evidence" value="ECO:0007669"/>
    <property type="project" value="UniProtKB-KW"/>
</dbReference>
<dbReference type="EMBL" id="CASHTH010003504">
    <property type="protein sequence ID" value="CAI8045740.1"/>
    <property type="molecule type" value="Genomic_DNA"/>
</dbReference>
<keyword evidence="10" id="KW-1185">Reference proteome</keyword>
<dbReference type="PANTHER" id="PTHR11670">
    <property type="entry name" value="ACONITASE/IRON-RESPONSIVE ELEMENT FAMILY MEMBER"/>
    <property type="match status" value="1"/>
</dbReference>
<comment type="cofactor">
    <cofactor evidence="1">
        <name>[4Fe-4S] cluster</name>
        <dbReference type="ChEBI" id="CHEBI:49883"/>
    </cofactor>
</comment>
<accession>A0AA35TCF0</accession>
<proteinExistence type="inferred from homology"/>
<reference evidence="9" key="1">
    <citation type="submission" date="2023-03" db="EMBL/GenBank/DDBJ databases">
        <authorList>
            <person name="Steffen K."/>
            <person name="Cardenas P."/>
        </authorList>
    </citation>
    <scope>NUCLEOTIDE SEQUENCE</scope>
</reference>
<feature type="compositionally biased region" description="Basic and acidic residues" evidence="6">
    <location>
        <begin position="695"/>
        <end position="711"/>
    </location>
</feature>
<gene>
    <name evidence="9" type="ORF">GBAR_LOCUS25301</name>
</gene>
<keyword evidence="3" id="KW-0479">Metal-binding</keyword>
<evidence type="ECO:0000256" key="4">
    <source>
        <dbReference type="ARBA" id="ARBA00023004"/>
    </source>
</evidence>
<dbReference type="PROSITE" id="PS00450">
    <property type="entry name" value="ACONITASE_1"/>
    <property type="match status" value="1"/>
</dbReference>
<evidence type="ECO:0000313" key="10">
    <source>
        <dbReference type="Proteomes" id="UP001174909"/>
    </source>
</evidence>
<dbReference type="AlphaFoldDB" id="A0AA35TCF0"/>
<dbReference type="SUPFAM" id="SSF52016">
    <property type="entry name" value="LeuD/IlvD-like"/>
    <property type="match status" value="1"/>
</dbReference>
<dbReference type="InterPro" id="IPR015932">
    <property type="entry name" value="Aconitase_dom2"/>
</dbReference>
<evidence type="ECO:0000259" key="7">
    <source>
        <dbReference type="Pfam" id="PF00330"/>
    </source>
</evidence>
<feature type="region of interest" description="Disordered" evidence="6">
    <location>
        <begin position="683"/>
        <end position="714"/>
    </location>
</feature>